<gene>
    <name evidence="6" type="primary">hyfC</name>
    <name evidence="6" type="ORF">SPIROBIBN47_330012</name>
</gene>
<evidence type="ECO:0000313" key="6">
    <source>
        <dbReference type="EMBL" id="SLM14404.1"/>
    </source>
</evidence>
<evidence type="ECO:0000256" key="5">
    <source>
        <dbReference type="SAM" id="Phobius"/>
    </source>
</evidence>
<dbReference type="GO" id="GO:0005886">
    <property type="term" value="C:plasma membrane"/>
    <property type="evidence" value="ECO:0007669"/>
    <property type="project" value="TreeGrafter"/>
</dbReference>
<keyword evidence="4 5" id="KW-0472">Membrane</keyword>
<evidence type="ECO:0000256" key="2">
    <source>
        <dbReference type="ARBA" id="ARBA00022692"/>
    </source>
</evidence>
<keyword evidence="6" id="KW-0560">Oxidoreductase</keyword>
<keyword evidence="3 5" id="KW-1133">Transmembrane helix</keyword>
<reference evidence="6" key="1">
    <citation type="submission" date="2017-02" db="EMBL/GenBank/DDBJ databases">
        <authorList>
            <person name="Regsiter A."/>
            <person name="William W."/>
        </authorList>
    </citation>
    <scope>NUCLEOTIDE SEQUENCE</scope>
    <source>
        <strain evidence="6">Bib</strain>
    </source>
</reference>
<name>A0A3P3XL88_9SPIR</name>
<feature type="transmembrane region" description="Helical" evidence="5">
    <location>
        <begin position="170"/>
        <end position="189"/>
    </location>
</feature>
<proteinExistence type="predicted"/>
<feature type="transmembrane region" description="Helical" evidence="5">
    <location>
        <begin position="233"/>
        <end position="250"/>
    </location>
</feature>
<dbReference type="EMBL" id="FWDM01000027">
    <property type="protein sequence ID" value="SLM14404.1"/>
    <property type="molecule type" value="Genomic_DNA"/>
</dbReference>
<dbReference type="GO" id="GO:0016491">
    <property type="term" value="F:oxidoreductase activity"/>
    <property type="evidence" value="ECO:0007669"/>
    <property type="project" value="UniProtKB-KW"/>
</dbReference>
<evidence type="ECO:0000256" key="4">
    <source>
        <dbReference type="ARBA" id="ARBA00023136"/>
    </source>
</evidence>
<dbReference type="InterPro" id="IPR052561">
    <property type="entry name" value="ComplexI_Subunit1"/>
</dbReference>
<feature type="transmembrane region" description="Helical" evidence="5">
    <location>
        <begin position="132"/>
        <end position="150"/>
    </location>
</feature>
<dbReference type="EC" id="1.-.-.-" evidence="6"/>
<evidence type="ECO:0000256" key="3">
    <source>
        <dbReference type="ARBA" id="ARBA00022989"/>
    </source>
</evidence>
<keyword evidence="2 5" id="KW-0812">Transmembrane</keyword>
<dbReference type="Pfam" id="PF00146">
    <property type="entry name" value="NADHdh"/>
    <property type="match status" value="1"/>
</dbReference>
<feature type="transmembrane region" description="Helical" evidence="5">
    <location>
        <begin position="63"/>
        <end position="85"/>
    </location>
</feature>
<feature type="transmembrane region" description="Helical" evidence="5">
    <location>
        <begin position="91"/>
        <end position="111"/>
    </location>
</feature>
<dbReference type="PANTHER" id="PTHR43359:SF1">
    <property type="entry name" value="FORMATE HYDROGENLYASE SUBUNIT 4-RELATED"/>
    <property type="match status" value="1"/>
</dbReference>
<dbReference type="InterPro" id="IPR001694">
    <property type="entry name" value="NADH_UbQ_OxRdtase_su1/FPO"/>
</dbReference>
<feature type="transmembrane region" description="Helical" evidence="5">
    <location>
        <begin position="6"/>
        <end position="25"/>
    </location>
</feature>
<organism evidence="6">
    <name type="scientific">uncultured spirochete</name>
    <dbReference type="NCBI Taxonomy" id="156406"/>
    <lineage>
        <taxon>Bacteria</taxon>
        <taxon>Pseudomonadati</taxon>
        <taxon>Spirochaetota</taxon>
        <taxon>Spirochaetia</taxon>
        <taxon>Spirochaetales</taxon>
        <taxon>environmental samples</taxon>
    </lineage>
</organism>
<feature type="transmembrane region" description="Helical" evidence="5">
    <location>
        <begin position="285"/>
        <end position="305"/>
    </location>
</feature>
<protein>
    <submittedName>
        <fullName evidence="6">HyfC</fullName>
        <ecNumber evidence="6">1.-.-.-</ecNumber>
    </submittedName>
</protein>
<dbReference type="AlphaFoldDB" id="A0A3P3XL88"/>
<sequence length="306" mass="33156">MNDILAKLLPLVVALVFAPLAMGIIQKVKAFFAGRKGFPVFQMYRDLYKLMHKGIVYSRSTTWVFRLAPLLVLAVSLIAVAWLPLGGLRGLFSFQGGFIFVAYLFGLARFATLLASLDTASAFEGMGANREALFAILAEPATLLAFAALILTSGNSSLWGAISWGQESSFAEFGVVPLLALVSFFILALSENSRIPVDDPTTHLELTMIHEVMILDNSGPDLAYIEYASALKVWFYLVLMANIITAIFSISGWAQILAMFGFAFLLAGIIGVVESSIARLRMKKVPDFIGSAVAFALLALVLEGIL</sequence>
<dbReference type="PANTHER" id="PTHR43359">
    <property type="entry name" value="FORMATE HYDROGENLYASE SUBUNIT 4"/>
    <property type="match status" value="1"/>
</dbReference>
<evidence type="ECO:0000256" key="1">
    <source>
        <dbReference type="ARBA" id="ARBA00004141"/>
    </source>
</evidence>
<feature type="transmembrane region" description="Helical" evidence="5">
    <location>
        <begin position="256"/>
        <end position="273"/>
    </location>
</feature>
<accession>A0A3P3XL88</accession>
<comment type="subcellular location">
    <subcellularLocation>
        <location evidence="1">Membrane</location>
        <topology evidence="1">Multi-pass membrane protein</topology>
    </subcellularLocation>
</comment>